<protein>
    <recommendedName>
        <fullName evidence="17">GTPase-activating protein</fullName>
    </recommendedName>
</protein>
<evidence type="ECO:0000256" key="7">
    <source>
        <dbReference type="ARBA" id="ARBA00022840"/>
    </source>
</evidence>
<dbReference type="GO" id="GO:0016887">
    <property type="term" value="F:ATP hydrolysis activity"/>
    <property type="evidence" value="ECO:0007669"/>
    <property type="project" value="InterPro"/>
</dbReference>
<evidence type="ECO:0000256" key="6">
    <source>
        <dbReference type="ARBA" id="ARBA00022741"/>
    </source>
</evidence>
<feature type="transmembrane region" description="Helical" evidence="12">
    <location>
        <begin position="956"/>
        <end position="975"/>
    </location>
</feature>
<comment type="subcellular location">
    <subcellularLocation>
        <location evidence="1">Membrane</location>
        <topology evidence="1">Multi-pass membrane protein</topology>
    </subcellularLocation>
</comment>
<feature type="domain" description="ABC transmembrane type-1" evidence="14">
    <location>
        <begin position="83"/>
        <end position="370"/>
    </location>
</feature>
<reference evidence="16" key="2">
    <citation type="journal article" date="2018" name="Nat. Commun.">
        <title>Extreme sensitivity to ultraviolet light in the fungal pathogen causing white-nose syndrome of bats.</title>
        <authorList>
            <person name="Palmer J.M."/>
            <person name="Drees K.P."/>
            <person name="Foster J.T."/>
            <person name="Lindner D.L."/>
        </authorList>
    </citation>
    <scope>NUCLEOTIDE SEQUENCE [LARGE SCALE GENOMIC DNA]</scope>
    <source>
        <strain evidence="16">UAMH 10579</strain>
    </source>
</reference>
<evidence type="ECO:0000256" key="5">
    <source>
        <dbReference type="ARBA" id="ARBA00022737"/>
    </source>
</evidence>
<feature type="domain" description="ABC transporter" evidence="13">
    <location>
        <begin position="1051"/>
        <end position="1292"/>
    </location>
</feature>
<feature type="transmembrane region" description="Helical" evidence="12">
    <location>
        <begin position="873"/>
        <end position="895"/>
    </location>
</feature>
<feature type="transmembrane region" description="Helical" evidence="12">
    <location>
        <begin position="987"/>
        <end position="1008"/>
    </location>
</feature>
<dbReference type="CDD" id="cd18578">
    <property type="entry name" value="ABC_6TM_Pgp_ABCB1_D2_like"/>
    <property type="match status" value="1"/>
</dbReference>
<feature type="region of interest" description="Disordered" evidence="11">
    <location>
        <begin position="678"/>
        <end position="697"/>
    </location>
</feature>
<feature type="transmembrane region" description="Helical" evidence="12">
    <location>
        <begin position="301"/>
        <end position="321"/>
    </location>
</feature>
<dbReference type="Pfam" id="PF00005">
    <property type="entry name" value="ABC_tran"/>
    <property type="match status" value="2"/>
</dbReference>
<comment type="similarity">
    <text evidence="2">Belongs to the ABC transporter superfamily. ABCB family. Multidrug resistance exporter (TC 3.A.1.201) subfamily.</text>
</comment>
<dbReference type="InterPro" id="IPR017871">
    <property type="entry name" value="ABC_transporter-like_CS"/>
</dbReference>
<evidence type="ECO:0000256" key="9">
    <source>
        <dbReference type="ARBA" id="ARBA00023136"/>
    </source>
</evidence>
<feature type="region of interest" description="Disordered" evidence="11">
    <location>
        <begin position="1"/>
        <end position="41"/>
    </location>
</feature>
<dbReference type="InterPro" id="IPR003439">
    <property type="entry name" value="ABC_transporter-like_ATP-bd"/>
</dbReference>
<feature type="transmembrane region" description="Helical" evidence="12">
    <location>
        <begin position="231"/>
        <end position="250"/>
    </location>
</feature>
<evidence type="ECO:0000313" key="16">
    <source>
        <dbReference type="Proteomes" id="UP000091956"/>
    </source>
</evidence>
<dbReference type="CDD" id="cd03249">
    <property type="entry name" value="ABC_MTABC3_MDL1_MDL2"/>
    <property type="match status" value="1"/>
</dbReference>
<dbReference type="SUPFAM" id="SSF90123">
    <property type="entry name" value="ABC transporter transmembrane region"/>
    <property type="match status" value="2"/>
</dbReference>
<dbReference type="GO" id="GO:0015421">
    <property type="term" value="F:ABC-type oligopeptide transporter activity"/>
    <property type="evidence" value="ECO:0007669"/>
    <property type="project" value="TreeGrafter"/>
</dbReference>
<dbReference type="FunFam" id="3.40.50.300:FF:000240">
    <property type="entry name" value="ABC transporter B family member 20"/>
    <property type="match status" value="1"/>
</dbReference>
<keyword evidence="3" id="KW-0813">Transport</keyword>
<dbReference type="GeneID" id="28838725"/>
<feature type="transmembrane region" description="Helical" evidence="12">
    <location>
        <begin position="848"/>
        <end position="867"/>
    </location>
</feature>
<name>A0A1B8GLD2_9PEZI</name>
<feature type="transmembrane region" description="Helical" evidence="12">
    <location>
        <begin position="341"/>
        <end position="361"/>
    </location>
</feature>
<dbReference type="PROSITE" id="PS00211">
    <property type="entry name" value="ABC_TRANSPORTER_1"/>
    <property type="match status" value="2"/>
</dbReference>
<dbReference type="CDD" id="cd18577">
    <property type="entry name" value="ABC_6TM_Pgp_ABCB1_D1_like"/>
    <property type="match status" value="1"/>
</dbReference>
<evidence type="ECO:0000259" key="14">
    <source>
        <dbReference type="PROSITE" id="PS50929"/>
    </source>
</evidence>
<feature type="transmembrane region" description="Helical" evidence="12">
    <location>
        <begin position="130"/>
        <end position="153"/>
    </location>
</feature>
<reference evidence="15 16" key="1">
    <citation type="submission" date="2016-03" db="EMBL/GenBank/DDBJ databases">
        <title>Comparative genomics of Pseudogymnoascus destructans, the fungus causing white-nose syndrome of bats.</title>
        <authorList>
            <person name="Palmer J.M."/>
            <person name="Drees K.P."/>
            <person name="Foster J.T."/>
            <person name="Lindner D.L."/>
        </authorList>
    </citation>
    <scope>NUCLEOTIDE SEQUENCE [LARGE SCALE GENOMIC DNA]</scope>
    <source>
        <strain evidence="15 16">UAMH 10579</strain>
    </source>
</reference>
<evidence type="ECO:0000313" key="15">
    <source>
        <dbReference type="EMBL" id="OBT96649.1"/>
    </source>
</evidence>
<dbReference type="InterPro" id="IPR027417">
    <property type="entry name" value="P-loop_NTPase"/>
</dbReference>
<evidence type="ECO:0000256" key="8">
    <source>
        <dbReference type="ARBA" id="ARBA00022989"/>
    </source>
</evidence>
<dbReference type="GO" id="GO:0005743">
    <property type="term" value="C:mitochondrial inner membrane"/>
    <property type="evidence" value="ECO:0007669"/>
    <property type="project" value="TreeGrafter"/>
</dbReference>
<dbReference type="PANTHER" id="PTHR43394:SF18">
    <property type="entry name" value="ABC TRANSPORTER B FAMILY MEMBER 11-LIKE"/>
    <property type="match status" value="1"/>
</dbReference>
<dbReference type="STRING" id="342668.A0A1B8GLD2"/>
<keyword evidence="9 12" id="KW-0472">Membrane</keyword>
<dbReference type="InterPro" id="IPR036640">
    <property type="entry name" value="ABC1_TM_sf"/>
</dbReference>
<feature type="domain" description="ABC transporter" evidence="13">
    <location>
        <begin position="405"/>
        <end position="650"/>
    </location>
</feature>
<keyword evidence="6" id="KW-0547">Nucleotide-binding</keyword>
<feature type="transmembrane region" description="Helical" evidence="12">
    <location>
        <begin position="206"/>
        <end position="225"/>
    </location>
</feature>
<evidence type="ECO:0000259" key="13">
    <source>
        <dbReference type="PROSITE" id="PS50893"/>
    </source>
</evidence>
<dbReference type="Gene3D" id="1.20.1560.10">
    <property type="entry name" value="ABC transporter type 1, transmembrane domain"/>
    <property type="match status" value="1"/>
</dbReference>
<dbReference type="EMBL" id="KV460227">
    <property type="protein sequence ID" value="OBT96649.1"/>
    <property type="molecule type" value="Genomic_DNA"/>
</dbReference>
<dbReference type="InterPro" id="IPR011527">
    <property type="entry name" value="ABC1_TM_dom"/>
</dbReference>
<evidence type="ECO:0000256" key="12">
    <source>
        <dbReference type="SAM" id="Phobius"/>
    </source>
</evidence>
<dbReference type="Pfam" id="PF00664">
    <property type="entry name" value="ABC_membrane"/>
    <property type="match status" value="2"/>
</dbReference>
<feature type="transmembrane region" description="Helical" evidence="12">
    <location>
        <begin position="79"/>
        <end position="98"/>
    </location>
</feature>
<gene>
    <name evidence="15" type="ORF">VE01_05339</name>
</gene>
<keyword evidence="10" id="KW-0325">Glycoprotein</keyword>
<dbReference type="InterPro" id="IPR039421">
    <property type="entry name" value="Type_1_exporter"/>
</dbReference>
<dbReference type="Gene3D" id="3.40.50.300">
    <property type="entry name" value="P-loop containing nucleotide triphosphate hydrolases"/>
    <property type="match status" value="2"/>
</dbReference>
<dbReference type="GO" id="GO:0090374">
    <property type="term" value="P:oligopeptide export from mitochondrion"/>
    <property type="evidence" value="ECO:0007669"/>
    <property type="project" value="TreeGrafter"/>
</dbReference>
<evidence type="ECO:0000256" key="10">
    <source>
        <dbReference type="ARBA" id="ARBA00023180"/>
    </source>
</evidence>
<accession>A0A1B8GLD2</accession>
<dbReference type="FunFam" id="3.40.50.300:FF:000913">
    <property type="entry name" value="ABC multidrug transporter SitT"/>
    <property type="match status" value="1"/>
</dbReference>
<dbReference type="PROSITE" id="PS50929">
    <property type="entry name" value="ABC_TM1F"/>
    <property type="match status" value="2"/>
</dbReference>
<proteinExistence type="inferred from homology"/>
<keyword evidence="16" id="KW-1185">Reference proteome</keyword>
<feature type="domain" description="ABC transmembrane type-1" evidence="14">
    <location>
        <begin position="726"/>
        <end position="1016"/>
    </location>
</feature>
<dbReference type="PROSITE" id="PS50893">
    <property type="entry name" value="ABC_TRANSPORTER_2"/>
    <property type="match status" value="2"/>
</dbReference>
<evidence type="ECO:0000256" key="1">
    <source>
        <dbReference type="ARBA" id="ARBA00004141"/>
    </source>
</evidence>
<dbReference type="GO" id="GO:0005524">
    <property type="term" value="F:ATP binding"/>
    <property type="evidence" value="ECO:0007669"/>
    <property type="project" value="UniProtKB-KW"/>
</dbReference>
<dbReference type="OrthoDB" id="6500128at2759"/>
<dbReference type="SUPFAM" id="SSF52540">
    <property type="entry name" value="P-loop containing nucleoside triphosphate hydrolases"/>
    <property type="match status" value="2"/>
</dbReference>
<evidence type="ECO:0008006" key="17">
    <source>
        <dbReference type="Google" id="ProtNLM"/>
    </source>
</evidence>
<keyword evidence="8 12" id="KW-1133">Transmembrane helix</keyword>
<dbReference type="PANTHER" id="PTHR43394">
    <property type="entry name" value="ATP-DEPENDENT PERMEASE MDL1, MITOCHONDRIAL"/>
    <property type="match status" value="1"/>
</dbReference>
<organism evidence="15 16">
    <name type="scientific">Pseudogymnoascus verrucosus</name>
    <dbReference type="NCBI Taxonomy" id="342668"/>
    <lineage>
        <taxon>Eukaryota</taxon>
        <taxon>Fungi</taxon>
        <taxon>Dikarya</taxon>
        <taxon>Ascomycota</taxon>
        <taxon>Pezizomycotina</taxon>
        <taxon>Leotiomycetes</taxon>
        <taxon>Thelebolales</taxon>
        <taxon>Thelebolaceae</taxon>
        <taxon>Pseudogymnoascus</taxon>
    </lineage>
</organism>
<keyword evidence="7" id="KW-0067">ATP-binding</keyword>
<dbReference type="RefSeq" id="XP_018130382.1">
    <property type="nucleotide sequence ID" value="XM_018274803.2"/>
</dbReference>
<feature type="transmembrane region" description="Helical" evidence="12">
    <location>
        <begin position="770"/>
        <end position="795"/>
    </location>
</feature>
<dbReference type="InterPro" id="IPR003593">
    <property type="entry name" value="AAA+_ATPase"/>
</dbReference>
<sequence length="1299" mass="140321">MATLPPRTVEPEKTDPGISDAVNPHPGNIAGTDEKTATDGYSPQTITTAEQAFLDEQLHFDNVKLSFIGIYSFATWKDLLLVLISAVCAVIAGALIPVTPVVSSRIILAFARVEEQGGDMKSLIDQFTLYYVYIMVTALVTWFVSTAGLNYTGARIAQTIKMRYFAAVLRQNMAVFDDKGTGEMLSQLTDDAVAIQNAISSKLAQTISAIGTLVGTIAVCFALDWLLTFELIWSLILGYAVLYLGGKLTVRYSSRSIEASSSGSAIVDEALTSIKTTTALGMQKHVHSTYMSFSAKAARNGFILGSMNACMLAVCVASGYFNVALVFWQGSRRLTEGRTPFTAVVAIAMVTKAAAFCVLGVGSNMEAFAMAVAGARRLSRTTRRVPPIDSSSEQGHTPEQFDSTIELRNVRHIYPCRPNIIVLDNVSISFPTGKRTAIVGHSGSGKSSIANMILRFYDPLSGNILLDGQDLSSYQLRWLRQQIAVVKQESFMFNKSVYENIELGFTGPRWTTISPAEKRKAVEEAAQTAQAADFIAKLPQGFDTIVGTRGSRLSGGQLQRIAIARALVNDPRILILDEATSALDSETEARLLSAMAGKLHQPTTIIIAHRLSTTRDCDNIVVLNAGRVVESGTHDDLMAAQSSYYDLVKAQDTDYDEHAPADEVSDEKREPAAFASLDLEKDQGEQPGQTSVSADIESQSDTMSSSLSSMIKFIFKLNKGEWHWLLIGLICCIIAGGEEPASAVLFGKAITAIARPVESQADSIRSDAAFYSWMFFTLALVMLISCAAQGIAFAFSSEHLIKRVRSLALQQYLRMDISFFDKKENSAAALSGFLSGSTSDLTGLSGSALGIVLICLSTLISGIVVSLALGWKLALVCLSVVPLMIGGGYYGVLLVGEFAEKNEIFANEAAEFAGETLHGIQTIAALTREQTALSQFHDTLRASEGKAFTANLQASLMYALTQTAYYACMALSFWYGGRLILRGEYTLFQAVAVQSAMLLSAFSAGMVFSWTPNIGKAKHAATSLQRLLARISAIDPSSPDGIDGDVMQGRIEFNSVSFSYPSRPNHPALKNLSFTIPAGANVAFVGATGSGKSTIISLIERFYDPTSGSVRVDSRPIKSYRTSRYRKRIGLVSQEPTLYRGTIKVNLTIGLDEDDIAMPSDESIEEACKEANIYDFISSLPDGFNTEVGSGGNQLSVGQKQRIVLARALLRKPTILLLDEATSALDSQSESLIQQALDKVKKGRTTITIAHRLSTIVKADTIFVIGEGSVVESGTHTQLMAIKGSYHRLYMASKSGQTL</sequence>
<evidence type="ECO:0000256" key="2">
    <source>
        <dbReference type="ARBA" id="ARBA00007577"/>
    </source>
</evidence>
<dbReference type="SMART" id="SM00382">
    <property type="entry name" value="AAA"/>
    <property type="match status" value="2"/>
</dbReference>
<dbReference type="Proteomes" id="UP000091956">
    <property type="component" value="Unassembled WGS sequence"/>
</dbReference>
<keyword evidence="5" id="KW-0677">Repeat</keyword>
<feature type="compositionally biased region" description="Polar residues" evidence="11">
    <location>
        <begin position="686"/>
        <end position="697"/>
    </location>
</feature>
<evidence type="ECO:0000256" key="3">
    <source>
        <dbReference type="ARBA" id="ARBA00022448"/>
    </source>
</evidence>
<evidence type="ECO:0000256" key="4">
    <source>
        <dbReference type="ARBA" id="ARBA00022692"/>
    </source>
</evidence>
<evidence type="ECO:0000256" key="11">
    <source>
        <dbReference type="SAM" id="MobiDB-lite"/>
    </source>
</evidence>
<keyword evidence="4 12" id="KW-0812">Transmembrane</keyword>